<evidence type="ECO:0000256" key="3">
    <source>
        <dbReference type="ARBA" id="ARBA00023163"/>
    </source>
</evidence>
<dbReference type="PROSITE" id="PS01124">
    <property type="entry name" value="HTH_ARAC_FAMILY_2"/>
    <property type="match status" value="1"/>
</dbReference>
<sequence length="288" mass="34317">MIEKISPQSTDLDKFQYDFNAYNEVKYHELKDDILLSKDISHDFFSIFLFEKVEGNHTIEGREFPLQDFQMHLVFPGQIHKCEYERCTKAYRFIVSKQILNMFGNYLMFPFSFYKKHPSFELSSEVFYKLLYEFQCIYCELQRNENVWEIVLQRIRVITLMISKEACRLFFIDDENAATKRLADFFKLVIEHFRTEKNVKFYADRMSLSPNYLNIICKRYFDKTASSIINNELILEIKMQLINSNKSIKEIAFDLGFKDLSGFSGFFSNNTGMSPRDFLIKYNRSGIN</sequence>
<keyword evidence="2 5" id="KW-0238">DNA-binding</keyword>
<feature type="domain" description="HTH araC/xylS-type" evidence="4">
    <location>
        <begin position="183"/>
        <end position="281"/>
    </location>
</feature>
<keyword evidence="3" id="KW-0804">Transcription</keyword>
<evidence type="ECO:0000313" key="6">
    <source>
        <dbReference type="Proteomes" id="UP001184861"/>
    </source>
</evidence>
<dbReference type="GO" id="GO:0003700">
    <property type="term" value="F:DNA-binding transcription factor activity"/>
    <property type="evidence" value="ECO:0007669"/>
    <property type="project" value="InterPro"/>
</dbReference>
<accession>A0AAE3Y551</accession>
<evidence type="ECO:0000259" key="4">
    <source>
        <dbReference type="PROSITE" id="PS01124"/>
    </source>
</evidence>
<protein>
    <submittedName>
        <fullName evidence="5">AraC-like DNA-binding protein</fullName>
    </submittedName>
</protein>
<dbReference type="GO" id="GO:0043565">
    <property type="term" value="F:sequence-specific DNA binding"/>
    <property type="evidence" value="ECO:0007669"/>
    <property type="project" value="InterPro"/>
</dbReference>
<dbReference type="SMART" id="SM00342">
    <property type="entry name" value="HTH_ARAC"/>
    <property type="match status" value="1"/>
</dbReference>
<dbReference type="InterPro" id="IPR009057">
    <property type="entry name" value="Homeodomain-like_sf"/>
</dbReference>
<dbReference type="RefSeq" id="WP_084084586.1">
    <property type="nucleotide sequence ID" value="NZ_JAVDQY010000001.1"/>
</dbReference>
<reference evidence="5" key="1">
    <citation type="submission" date="2023-07" db="EMBL/GenBank/DDBJ databases">
        <title>Sorghum-associated microbial communities from plants grown in Nebraska, USA.</title>
        <authorList>
            <person name="Schachtman D."/>
        </authorList>
    </citation>
    <scope>NUCLEOTIDE SEQUENCE</scope>
    <source>
        <strain evidence="5">DS2360</strain>
    </source>
</reference>
<gene>
    <name evidence="5" type="ORF">J2787_000953</name>
</gene>
<dbReference type="Gene3D" id="1.10.10.60">
    <property type="entry name" value="Homeodomain-like"/>
    <property type="match status" value="1"/>
</dbReference>
<dbReference type="PANTHER" id="PTHR43280">
    <property type="entry name" value="ARAC-FAMILY TRANSCRIPTIONAL REGULATOR"/>
    <property type="match status" value="1"/>
</dbReference>
<keyword evidence="1" id="KW-0805">Transcription regulation</keyword>
<name>A0AAE3Y551_9FLAO</name>
<dbReference type="Pfam" id="PF12833">
    <property type="entry name" value="HTH_18"/>
    <property type="match status" value="1"/>
</dbReference>
<evidence type="ECO:0000256" key="1">
    <source>
        <dbReference type="ARBA" id="ARBA00023015"/>
    </source>
</evidence>
<proteinExistence type="predicted"/>
<evidence type="ECO:0000256" key="2">
    <source>
        <dbReference type="ARBA" id="ARBA00023125"/>
    </source>
</evidence>
<dbReference type="SUPFAM" id="SSF46689">
    <property type="entry name" value="Homeodomain-like"/>
    <property type="match status" value="1"/>
</dbReference>
<dbReference type="AlphaFoldDB" id="A0AAE3Y551"/>
<dbReference type="PANTHER" id="PTHR43280:SF32">
    <property type="entry name" value="TRANSCRIPTIONAL REGULATORY PROTEIN"/>
    <property type="match status" value="1"/>
</dbReference>
<dbReference type="Proteomes" id="UP001184861">
    <property type="component" value="Unassembled WGS sequence"/>
</dbReference>
<organism evidence="5 6">
    <name type="scientific">Chryseobacterium rhizosphaerae</name>
    <dbReference type="NCBI Taxonomy" id="395937"/>
    <lineage>
        <taxon>Bacteria</taxon>
        <taxon>Pseudomonadati</taxon>
        <taxon>Bacteroidota</taxon>
        <taxon>Flavobacteriia</taxon>
        <taxon>Flavobacteriales</taxon>
        <taxon>Weeksellaceae</taxon>
        <taxon>Chryseobacterium group</taxon>
        <taxon>Chryseobacterium</taxon>
    </lineage>
</organism>
<dbReference type="EMBL" id="JAVDQY010000001">
    <property type="protein sequence ID" value="MDR6525583.1"/>
    <property type="molecule type" value="Genomic_DNA"/>
</dbReference>
<dbReference type="InterPro" id="IPR018060">
    <property type="entry name" value="HTH_AraC"/>
</dbReference>
<comment type="caution">
    <text evidence="5">The sequence shown here is derived from an EMBL/GenBank/DDBJ whole genome shotgun (WGS) entry which is preliminary data.</text>
</comment>
<evidence type="ECO:0000313" key="5">
    <source>
        <dbReference type="EMBL" id="MDR6525583.1"/>
    </source>
</evidence>